<dbReference type="Pfam" id="PF03107">
    <property type="entry name" value="C1_2"/>
    <property type="match status" value="1"/>
</dbReference>
<proteinExistence type="predicted"/>
<evidence type="ECO:0000259" key="5">
    <source>
        <dbReference type="PROSITE" id="PS50102"/>
    </source>
</evidence>
<gene>
    <name evidence="6" type="primary">dnajb14</name>
    <name evidence="6" type="ORF">SPIL2461_LOCUS13322</name>
</gene>
<dbReference type="GO" id="GO:0051082">
    <property type="term" value="F:unfolded protein binding"/>
    <property type="evidence" value="ECO:0007669"/>
    <property type="project" value="TreeGrafter"/>
</dbReference>
<dbReference type="PROSITE" id="PS00636">
    <property type="entry name" value="DNAJ_1"/>
    <property type="match status" value="1"/>
</dbReference>
<keyword evidence="2" id="KW-0694">RNA-binding</keyword>
<dbReference type="SUPFAM" id="SSF54928">
    <property type="entry name" value="RNA-binding domain, RBD"/>
    <property type="match status" value="1"/>
</dbReference>
<dbReference type="GO" id="GO:0051087">
    <property type="term" value="F:protein-folding chaperone binding"/>
    <property type="evidence" value="ECO:0007669"/>
    <property type="project" value="TreeGrafter"/>
</dbReference>
<feature type="domain" description="RRM" evidence="5">
    <location>
        <begin position="592"/>
        <end position="651"/>
    </location>
</feature>
<organism evidence="6 7">
    <name type="scientific">Symbiodinium pilosum</name>
    <name type="common">Dinoflagellate</name>
    <dbReference type="NCBI Taxonomy" id="2952"/>
    <lineage>
        <taxon>Eukaryota</taxon>
        <taxon>Sar</taxon>
        <taxon>Alveolata</taxon>
        <taxon>Dinophyceae</taxon>
        <taxon>Suessiales</taxon>
        <taxon>Symbiodiniaceae</taxon>
        <taxon>Symbiodinium</taxon>
    </lineage>
</organism>
<protein>
    <submittedName>
        <fullName evidence="6">Dnajb14 protein</fullName>
    </submittedName>
</protein>
<feature type="compositionally biased region" description="Basic and acidic residues" evidence="3">
    <location>
        <begin position="540"/>
        <end position="563"/>
    </location>
</feature>
<dbReference type="InterPro" id="IPR036869">
    <property type="entry name" value="J_dom_sf"/>
</dbReference>
<dbReference type="PROSITE" id="PS50102">
    <property type="entry name" value="RRM"/>
    <property type="match status" value="1"/>
</dbReference>
<dbReference type="SMART" id="SM00360">
    <property type="entry name" value="RRM"/>
    <property type="match status" value="1"/>
</dbReference>
<feature type="compositionally biased region" description="Basic and acidic residues" evidence="3">
    <location>
        <begin position="438"/>
        <end position="533"/>
    </location>
</feature>
<dbReference type="OrthoDB" id="10250354at2759"/>
<evidence type="ECO:0000313" key="6">
    <source>
        <dbReference type="EMBL" id="CAE7511667.1"/>
    </source>
</evidence>
<keyword evidence="1" id="KW-0677">Repeat</keyword>
<evidence type="ECO:0000259" key="4">
    <source>
        <dbReference type="PROSITE" id="PS50076"/>
    </source>
</evidence>
<sequence>MLQDPKGLYQTLGLDPAASETDIRKAYRRLALKYHPDKNASEDATAEFQKIASAYEVLSDPERRAMYDSTGCVDSEEVDDEEGLLRAAGLFSAFFGGGMAQDLDEEEQALLDEVLRMTGASSFQARGSRMRRKGRGRKKAGGMSIDEVFMAAMSGLPSFEATCPSGHALKKKKADGGYECDACGKDIPSEKRFFDCRKCDFSMCLSCHKKAESRAMEQQDEEDTDAEVFEAFCEANLQPERQGGRLRFRCSLCRIVLDSQHEAAAHIAEDHAAELEAVSNEVRSELKNGYGTSSSAGAGDGYESFLLGAALEGMMGGFGDLPPPPKAGVVDLDDDVDIRQMRTLRLWVETDGVTTRVLLLDICLSGYLPASGADQAMSAAWMWQMYGTVSDINIKHSERDTFVFVTYARLENAQDAIQGLDQSKAFGSGVIKAAPATRRVEGKGEKPRADRSDRSDRWDEARRDDDRRSRFREDPPRAARDAREPAGPRHDGREPAPERRAAYRPAGPDRPDDGRRRRDSRSPRRPQDTRDYGAVRAPRAARDAREPAGPRHDGREPAPERRAAYSPARPDGGRRASRSPRRPQDTKDYGAVRVNISCLPYDMEEAELKDTASTYGKVLALRVFGDAEKPKRGWVEYATRREAEYAVAELDQRWSHPFIPNRIFSLSSLSRLLNPGGFSRSKPGVVAARASLDDGCGP</sequence>
<dbReference type="GO" id="GO:0044183">
    <property type="term" value="F:protein folding chaperone"/>
    <property type="evidence" value="ECO:0007669"/>
    <property type="project" value="TreeGrafter"/>
</dbReference>
<dbReference type="InterPro" id="IPR013087">
    <property type="entry name" value="Znf_C2H2_type"/>
</dbReference>
<evidence type="ECO:0000256" key="1">
    <source>
        <dbReference type="ARBA" id="ARBA00022737"/>
    </source>
</evidence>
<dbReference type="PANTHER" id="PTHR43948:SF10">
    <property type="entry name" value="MRJ, ISOFORM E"/>
    <property type="match status" value="1"/>
</dbReference>
<accession>A0A812T1D7</accession>
<reference evidence="6" key="1">
    <citation type="submission" date="2021-02" db="EMBL/GenBank/DDBJ databases">
        <authorList>
            <person name="Dougan E. K."/>
            <person name="Rhodes N."/>
            <person name="Thang M."/>
            <person name="Chan C."/>
        </authorList>
    </citation>
    <scope>NUCLEOTIDE SEQUENCE</scope>
</reference>
<dbReference type="CDD" id="cd06257">
    <property type="entry name" value="DnaJ"/>
    <property type="match status" value="1"/>
</dbReference>
<keyword evidence="7" id="KW-1185">Reference proteome</keyword>
<dbReference type="GO" id="GO:0005634">
    <property type="term" value="C:nucleus"/>
    <property type="evidence" value="ECO:0007669"/>
    <property type="project" value="TreeGrafter"/>
</dbReference>
<name>A0A812T1D7_SYMPI</name>
<dbReference type="CDD" id="cd00590">
    <property type="entry name" value="RRM_SF"/>
    <property type="match status" value="1"/>
</dbReference>
<evidence type="ECO:0000256" key="2">
    <source>
        <dbReference type="PROSITE-ProRule" id="PRU00176"/>
    </source>
</evidence>
<dbReference type="PANTHER" id="PTHR43948">
    <property type="entry name" value="DNAJ HOMOLOG SUBFAMILY B"/>
    <property type="match status" value="1"/>
</dbReference>
<dbReference type="AlphaFoldDB" id="A0A812T1D7"/>
<dbReference type="InterPro" id="IPR012677">
    <property type="entry name" value="Nucleotide-bd_a/b_plait_sf"/>
</dbReference>
<dbReference type="InterPro" id="IPR018253">
    <property type="entry name" value="DnaJ_domain_CS"/>
</dbReference>
<dbReference type="InterPro" id="IPR000504">
    <property type="entry name" value="RRM_dom"/>
</dbReference>
<dbReference type="Pfam" id="PF00226">
    <property type="entry name" value="DnaJ"/>
    <property type="match status" value="1"/>
</dbReference>
<dbReference type="InterPro" id="IPR035979">
    <property type="entry name" value="RBD_domain_sf"/>
</dbReference>
<dbReference type="PROSITE" id="PS00028">
    <property type="entry name" value="ZINC_FINGER_C2H2_1"/>
    <property type="match status" value="1"/>
</dbReference>
<dbReference type="GO" id="GO:0005737">
    <property type="term" value="C:cytoplasm"/>
    <property type="evidence" value="ECO:0007669"/>
    <property type="project" value="TreeGrafter"/>
</dbReference>
<dbReference type="PROSITE" id="PS50076">
    <property type="entry name" value="DNAJ_2"/>
    <property type="match status" value="1"/>
</dbReference>
<feature type="domain" description="J" evidence="4">
    <location>
        <begin position="7"/>
        <end position="71"/>
    </location>
</feature>
<dbReference type="Gene3D" id="1.10.287.110">
    <property type="entry name" value="DnaJ domain"/>
    <property type="match status" value="1"/>
</dbReference>
<evidence type="ECO:0000313" key="7">
    <source>
        <dbReference type="Proteomes" id="UP000649617"/>
    </source>
</evidence>
<dbReference type="PRINTS" id="PR00625">
    <property type="entry name" value="JDOMAIN"/>
</dbReference>
<dbReference type="GO" id="GO:0003723">
    <property type="term" value="F:RNA binding"/>
    <property type="evidence" value="ECO:0007669"/>
    <property type="project" value="UniProtKB-UniRule"/>
</dbReference>
<dbReference type="Gene3D" id="3.30.70.330">
    <property type="match status" value="2"/>
</dbReference>
<dbReference type="SUPFAM" id="SSF46565">
    <property type="entry name" value="Chaperone J-domain"/>
    <property type="match status" value="1"/>
</dbReference>
<evidence type="ECO:0000256" key="3">
    <source>
        <dbReference type="SAM" id="MobiDB-lite"/>
    </source>
</evidence>
<dbReference type="EMBL" id="CAJNIZ010028890">
    <property type="protein sequence ID" value="CAE7511667.1"/>
    <property type="molecule type" value="Genomic_DNA"/>
</dbReference>
<dbReference type="SMART" id="SM00271">
    <property type="entry name" value="DnaJ"/>
    <property type="match status" value="1"/>
</dbReference>
<dbReference type="InterPro" id="IPR001623">
    <property type="entry name" value="DnaJ_domain"/>
</dbReference>
<dbReference type="Pfam" id="PF00076">
    <property type="entry name" value="RRM_1"/>
    <property type="match status" value="1"/>
</dbReference>
<comment type="caution">
    <text evidence="6">The sequence shown here is derived from an EMBL/GenBank/DDBJ whole genome shotgun (WGS) entry which is preliminary data.</text>
</comment>
<dbReference type="InterPro" id="IPR004146">
    <property type="entry name" value="DC1"/>
</dbReference>
<dbReference type="Proteomes" id="UP000649617">
    <property type="component" value="Unassembled WGS sequence"/>
</dbReference>
<feature type="region of interest" description="Disordered" evidence="3">
    <location>
        <begin position="436"/>
        <end position="589"/>
    </location>
</feature>